<feature type="domain" description="CBS" evidence="3">
    <location>
        <begin position="71"/>
        <end position="126"/>
    </location>
</feature>
<dbReference type="Gene3D" id="3.10.580.10">
    <property type="entry name" value="CBS-domain"/>
    <property type="match status" value="1"/>
</dbReference>
<evidence type="ECO:0000313" key="5">
    <source>
        <dbReference type="Proteomes" id="UP001526147"/>
    </source>
</evidence>
<dbReference type="EMBL" id="JAOYEY010000051">
    <property type="protein sequence ID" value="MCV9888618.1"/>
    <property type="molecule type" value="Genomic_DNA"/>
</dbReference>
<dbReference type="SUPFAM" id="SSF54631">
    <property type="entry name" value="CBS-domain pair"/>
    <property type="match status" value="1"/>
</dbReference>
<dbReference type="RefSeq" id="WP_264144680.1">
    <property type="nucleotide sequence ID" value="NZ_JAOYEY010000051.1"/>
</dbReference>
<dbReference type="SMART" id="SM00116">
    <property type="entry name" value="CBS"/>
    <property type="match status" value="2"/>
</dbReference>
<keyword evidence="5" id="KW-1185">Reference proteome</keyword>
<proteinExistence type="predicted"/>
<feature type="domain" description="CBS" evidence="3">
    <location>
        <begin position="7"/>
        <end position="62"/>
    </location>
</feature>
<gene>
    <name evidence="4" type="ORF">OIH86_23480</name>
</gene>
<dbReference type="Pfam" id="PF00571">
    <property type="entry name" value="CBS"/>
    <property type="match status" value="2"/>
</dbReference>
<comment type="caution">
    <text evidence="4">The sequence shown here is derived from an EMBL/GenBank/DDBJ whole genome shotgun (WGS) entry which is preliminary data.</text>
</comment>
<protein>
    <submittedName>
        <fullName evidence="4">CBS domain-containing protein</fullName>
    </submittedName>
</protein>
<dbReference type="PANTHER" id="PTHR43080">
    <property type="entry name" value="CBS DOMAIN-CONTAINING PROTEIN CBSX3, MITOCHONDRIAL"/>
    <property type="match status" value="1"/>
</dbReference>
<evidence type="ECO:0000313" key="4">
    <source>
        <dbReference type="EMBL" id="MCV9888618.1"/>
    </source>
</evidence>
<dbReference type="Proteomes" id="UP001526147">
    <property type="component" value="Unassembled WGS sequence"/>
</dbReference>
<dbReference type="PROSITE" id="PS51371">
    <property type="entry name" value="CBS"/>
    <property type="match status" value="2"/>
</dbReference>
<dbReference type="CDD" id="cd04622">
    <property type="entry name" value="CBS_pair_HRP1_like"/>
    <property type="match status" value="1"/>
</dbReference>
<sequence length="141" mass="15250">MNITEVMTTDVESCTVKSSCSEIALKMKELEVGSIPICEDERLVGIVTDRDIVIKGIANNLSGETSISKLMTEDVIKGTTDMSVEQAAEIMSQHQIRRLPIVEGEKLVGMVSLGDIAVHNESKKKAGKALEDISVPAEPNH</sequence>
<evidence type="ECO:0000256" key="1">
    <source>
        <dbReference type="ARBA" id="ARBA00023122"/>
    </source>
</evidence>
<name>A0ABT3DNH9_9BACI</name>
<accession>A0ABT3DNH9</accession>
<evidence type="ECO:0000259" key="3">
    <source>
        <dbReference type="PROSITE" id="PS51371"/>
    </source>
</evidence>
<keyword evidence="1 2" id="KW-0129">CBS domain</keyword>
<dbReference type="InterPro" id="IPR000644">
    <property type="entry name" value="CBS_dom"/>
</dbReference>
<organism evidence="4 5">
    <name type="scientific">Metabacillus halosaccharovorans</name>
    <dbReference type="NCBI Taxonomy" id="930124"/>
    <lineage>
        <taxon>Bacteria</taxon>
        <taxon>Bacillati</taxon>
        <taxon>Bacillota</taxon>
        <taxon>Bacilli</taxon>
        <taxon>Bacillales</taxon>
        <taxon>Bacillaceae</taxon>
        <taxon>Metabacillus</taxon>
    </lineage>
</organism>
<evidence type="ECO:0000256" key="2">
    <source>
        <dbReference type="PROSITE-ProRule" id="PRU00703"/>
    </source>
</evidence>
<dbReference type="InterPro" id="IPR046342">
    <property type="entry name" value="CBS_dom_sf"/>
</dbReference>
<dbReference type="InterPro" id="IPR051257">
    <property type="entry name" value="Diverse_CBS-Domain"/>
</dbReference>
<reference evidence="4 5" key="1">
    <citation type="submission" date="2022-10" db="EMBL/GenBank/DDBJ databases">
        <title>Draft genome assembly of moderately radiation resistant bacterium Metabacillus halosaccharovorans.</title>
        <authorList>
            <person name="Pal S."/>
            <person name="Gopinathan A."/>
        </authorList>
    </citation>
    <scope>NUCLEOTIDE SEQUENCE [LARGE SCALE GENOMIC DNA]</scope>
    <source>
        <strain evidence="4 5">VITHBRA001</strain>
    </source>
</reference>
<dbReference type="PANTHER" id="PTHR43080:SF2">
    <property type="entry name" value="CBS DOMAIN-CONTAINING PROTEIN"/>
    <property type="match status" value="1"/>
</dbReference>